<organism evidence="2 3">
    <name type="scientific">Stieleria marina</name>
    <dbReference type="NCBI Taxonomy" id="1930275"/>
    <lineage>
        <taxon>Bacteria</taxon>
        <taxon>Pseudomonadati</taxon>
        <taxon>Planctomycetota</taxon>
        <taxon>Planctomycetia</taxon>
        <taxon>Pirellulales</taxon>
        <taxon>Pirellulaceae</taxon>
        <taxon>Stieleria</taxon>
    </lineage>
</organism>
<evidence type="ECO:0000313" key="3">
    <source>
        <dbReference type="Proteomes" id="UP000319817"/>
    </source>
</evidence>
<dbReference type="Pfam" id="PF09601">
    <property type="entry name" value="DUF2459"/>
    <property type="match status" value="1"/>
</dbReference>
<gene>
    <name evidence="2" type="ORF">K239x_49970</name>
</gene>
<dbReference type="InterPro" id="IPR011727">
    <property type="entry name" value="CHP02117"/>
</dbReference>
<dbReference type="EMBL" id="CP036526">
    <property type="protein sequence ID" value="QDT12982.1"/>
    <property type="molecule type" value="Genomic_DNA"/>
</dbReference>
<keyword evidence="1" id="KW-1133">Transmembrane helix</keyword>
<accession>A0A517P0U0</accession>
<proteinExistence type="predicted"/>
<keyword evidence="1" id="KW-0812">Transmembrane</keyword>
<feature type="transmembrane region" description="Helical" evidence="1">
    <location>
        <begin position="21"/>
        <end position="45"/>
    </location>
</feature>
<protein>
    <recommendedName>
        <fullName evidence="4">TIGR02117 family protein</fullName>
    </recommendedName>
</protein>
<sequence length="245" mass="27229">MAATEPTTPLRRRSPVRQFLRLVKCLAKCVFVLSVVYLAIVLVGLSPVHSDFHPSDDGIDVAVVSNAVHADLILPVSNAVIDWREVFPPHCFPVETAAANCITIGWGDKGFFLYTKNWGDLKLSVAAKALLWPSDTCVHVTMKQDARSIHSAKSVRISPQQYQQLVDSICQSLKLDEHGQAIRVDGFHYGQLDAFFDARGTYHCLNTCNSWVGRKLQAAGVKTPWFSPLPKTVNWYFPQPVQDPA</sequence>
<name>A0A517P0U0_9BACT</name>
<evidence type="ECO:0000313" key="2">
    <source>
        <dbReference type="EMBL" id="QDT12982.1"/>
    </source>
</evidence>
<keyword evidence="1" id="KW-0472">Membrane</keyword>
<dbReference type="NCBIfam" id="TIGR02117">
    <property type="entry name" value="chp_urease_rgn"/>
    <property type="match status" value="1"/>
</dbReference>
<dbReference type="RefSeq" id="WP_145420792.1">
    <property type="nucleotide sequence ID" value="NZ_CP036526.1"/>
</dbReference>
<dbReference type="Proteomes" id="UP000319817">
    <property type="component" value="Chromosome"/>
</dbReference>
<keyword evidence="3" id="KW-1185">Reference proteome</keyword>
<dbReference type="AlphaFoldDB" id="A0A517P0U0"/>
<evidence type="ECO:0008006" key="4">
    <source>
        <dbReference type="Google" id="ProtNLM"/>
    </source>
</evidence>
<evidence type="ECO:0000256" key="1">
    <source>
        <dbReference type="SAM" id="Phobius"/>
    </source>
</evidence>
<reference evidence="2 3" key="1">
    <citation type="submission" date="2019-02" db="EMBL/GenBank/DDBJ databases">
        <title>Deep-cultivation of Planctomycetes and their phenomic and genomic characterization uncovers novel biology.</title>
        <authorList>
            <person name="Wiegand S."/>
            <person name="Jogler M."/>
            <person name="Boedeker C."/>
            <person name="Pinto D."/>
            <person name="Vollmers J."/>
            <person name="Rivas-Marin E."/>
            <person name="Kohn T."/>
            <person name="Peeters S.H."/>
            <person name="Heuer A."/>
            <person name="Rast P."/>
            <person name="Oberbeckmann S."/>
            <person name="Bunk B."/>
            <person name="Jeske O."/>
            <person name="Meyerdierks A."/>
            <person name="Storesund J.E."/>
            <person name="Kallscheuer N."/>
            <person name="Luecker S."/>
            <person name="Lage O.M."/>
            <person name="Pohl T."/>
            <person name="Merkel B.J."/>
            <person name="Hornburger P."/>
            <person name="Mueller R.-W."/>
            <person name="Bruemmer F."/>
            <person name="Labrenz M."/>
            <person name="Spormann A.M."/>
            <person name="Op den Camp H."/>
            <person name="Overmann J."/>
            <person name="Amann R."/>
            <person name="Jetten M.S.M."/>
            <person name="Mascher T."/>
            <person name="Medema M.H."/>
            <person name="Devos D.P."/>
            <person name="Kaster A.-K."/>
            <person name="Ovreas L."/>
            <person name="Rohde M."/>
            <person name="Galperin M.Y."/>
            <person name="Jogler C."/>
        </authorList>
    </citation>
    <scope>NUCLEOTIDE SEQUENCE [LARGE SCALE GENOMIC DNA]</scope>
    <source>
        <strain evidence="2 3">K23_9</strain>
    </source>
</reference>
<dbReference type="OrthoDB" id="211174at2"/>